<reference evidence="2 4" key="1">
    <citation type="submission" date="2014-04" db="EMBL/GenBank/DDBJ databases">
        <title>Variable characteristics of bacteriocin-producing Streptococcus salivarius strains isolated from Malaysian subjects.</title>
        <authorList>
            <person name="Philip K."/>
            <person name="Barbour A."/>
        </authorList>
    </citation>
    <scope>NUCLEOTIDE SEQUENCE [LARGE SCALE GENOMIC DNA]</scope>
    <source>
        <strain evidence="2 4">NU10</strain>
    </source>
</reference>
<dbReference type="Proteomes" id="UP000027855">
    <property type="component" value="Unassembled WGS sequence"/>
</dbReference>
<keyword evidence="1" id="KW-0812">Transmembrane</keyword>
<dbReference type="Proteomes" id="UP001210204">
    <property type="component" value="Unassembled WGS sequence"/>
</dbReference>
<reference evidence="3" key="2">
    <citation type="submission" date="2023-01" db="EMBL/GenBank/DDBJ databases">
        <title>Human gut microbiome strain richness.</title>
        <authorList>
            <person name="Chen-Liaw A."/>
        </authorList>
    </citation>
    <scope>NUCLEOTIDE SEQUENCE</scope>
    <source>
        <strain evidence="3">1001095st1_G4_1001095IJ_161003</strain>
    </source>
</reference>
<organism evidence="2 4">
    <name type="scientific">Streptococcus salivarius</name>
    <dbReference type="NCBI Taxonomy" id="1304"/>
    <lineage>
        <taxon>Bacteria</taxon>
        <taxon>Bacillati</taxon>
        <taxon>Bacillota</taxon>
        <taxon>Bacilli</taxon>
        <taxon>Lactobacillales</taxon>
        <taxon>Streptococcaceae</taxon>
        <taxon>Streptococcus</taxon>
    </lineage>
</organism>
<gene>
    <name evidence="2" type="ORF">DL07_10245</name>
    <name evidence="3" type="ORF">PNU26_00150</name>
</gene>
<feature type="transmembrane region" description="Helical" evidence="1">
    <location>
        <begin position="93"/>
        <end position="111"/>
    </location>
</feature>
<dbReference type="AlphaFoldDB" id="A0A074JBR6"/>
<protein>
    <submittedName>
        <fullName evidence="2">Uncharacterized protein</fullName>
    </submittedName>
</protein>
<evidence type="ECO:0000313" key="2">
    <source>
        <dbReference type="EMBL" id="KEO46274.1"/>
    </source>
</evidence>
<feature type="transmembrane region" description="Helical" evidence="1">
    <location>
        <begin position="66"/>
        <end position="87"/>
    </location>
</feature>
<accession>A0A074JBR6</accession>
<evidence type="ECO:0000313" key="4">
    <source>
        <dbReference type="Proteomes" id="UP000027855"/>
    </source>
</evidence>
<evidence type="ECO:0000256" key="1">
    <source>
        <dbReference type="SAM" id="Phobius"/>
    </source>
</evidence>
<keyword evidence="1" id="KW-0472">Membrane</keyword>
<dbReference type="EMBL" id="JJMT01000006">
    <property type="protein sequence ID" value="KEO46274.1"/>
    <property type="molecule type" value="Genomic_DNA"/>
</dbReference>
<evidence type="ECO:0000313" key="3">
    <source>
        <dbReference type="EMBL" id="MDB8612819.1"/>
    </source>
</evidence>
<comment type="caution">
    <text evidence="2">The sequence shown here is derived from an EMBL/GenBank/DDBJ whole genome shotgun (WGS) entry which is preliminary data.</text>
</comment>
<dbReference type="KEGG" id="ssah:HSISS4_00799"/>
<sequence>MRYLKRLARRYPMQTFLFLFNAGVFTWLQTTGTMIANRLGLSGEGIWIYIPNWVKMLTSHSIESIQTLYGASGWSWLITSMLLTWLLTFLRGLMRAVILILIVGLGLWLVYRHFELLQNLKLS</sequence>
<name>A0A074JBR6_STRSL</name>
<feature type="transmembrane region" description="Helical" evidence="1">
    <location>
        <begin position="12"/>
        <end position="29"/>
    </location>
</feature>
<proteinExistence type="predicted"/>
<dbReference type="EMBL" id="JAQMJT010000001">
    <property type="protein sequence ID" value="MDB8612819.1"/>
    <property type="molecule type" value="Genomic_DNA"/>
</dbReference>
<keyword evidence="1" id="KW-1133">Transmembrane helix</keyword>
<dbReference type="RefSeq" id="WP_021144289.1">
    <property type="nucleotide sequence ID" value="NZ_CP013216.1"/>
</dbReference>